<reference evidence="1" key="1">
    <citation type="journal article" date="2020" name="Fungal Divers.">
        <title>Resolving the Mortierellaceae phylogeny through synthesis of multi-gene phylogenetics and phylogenomics.</title>
        <authorList>
            <person name="Vandepol N."/>
            <person name="Liber J."/>
            <person name="Desiro A."/>
            <person name="Na H."/>
            <person name="Kennedy M."/>
            <person name="Barry K."/>
            <person name="Grigoriev I.V."/>
            <person name="Miller A.N."/>
            <person name="O'Donnell K."/>
            <person name="Stajich J.E."/>
            <person name="Bonito G."/>
        </authorList>
    </citation>
    <scope>NUCLEOTIDE SEQUENCE</scope>
    <source>
        <strain evidence="1">KOD948</strain>
    </source>
</reference>
<gene>
    <name evidence="1" type="ORF">BG011_000295</name>
</gene>
<keyword evidence="2" id="KW-1185">Reference proteome</keyword>
<sequence>MTNDKQCLFIDNHINLHTPVSSLEPLRVQYCPNVVLKVVTDETLGDDPCIGAVVESHCDVKYLTPIPIRFAEIVALNNGNFTEDFRRVEVTLSTPSTALAFYDALKQTKGMQELTVRPVWDPTKLDIQQFCDTILESDVSILTVDGSHFDSPTVDVFNRSSRFDPFIQLLAAGKLQAFTVKDCPRFLDRISSAVPQSVSTLRALHLDCSDIEKESKAMKQKTVSLLQRFPNLAEATLGCLDLDEMFTYLLEHLDGLPKLAVLKLIQYRTSQEATVMLSDGMAVHVDLVVQDLPKMAFSGHLRQLDMRSAIIPLPDVKHLVYTNKGLTKLVLKTPENYFNDILLFDTLMPGRPKPLLVAIAETCSEPLLQVEFWNATKEPLVGS</sequence>
<dbReference type="AlphaFoldDB" id="A0A9P6PMI2"/>
<dbReference type="Proteomes" id="UP000726737">
    <property type="component" value="Unassembled WGS sequence"/>
</dbReference>
<evidence type="ECO:0000313" key="2">
    <source>
        <dbReference type="Proteomes" id="UP000726737"/>
    </source>
</evidence>
<evidence type="ECO:0000313" key="1">
    <source>
        <dbReference type="EMBL" id="KAG0248241.1"/>
    </source>
</evidence>
<proteinExistence type="predicted"/>
<comment type="caution">
    <text evidence="1">The sequence shown here is derived from an EMBL/GenBank/DDBJ whole genome shotgun (WGS) entry which is preliminary data.</text>
</comment>
<protein>
    <submittedName>
        <fullName evidence="1">Uncharacterized protein</fullName>
    </submittedName>
</protein>
<dbReference type="Gene3D" id="3.80.10.10">
    <property type="entry name" value="Ribonuclease Inhibitor"/>
    <property type="match status" value="1"/>
</dbReference>
<dbReference type="InterPro" id="IPR032675">
    <property type="entry name" value="LRR_dom_sf"/>
</dbReference>
<dbReference type="EMBL" id="JAAAJA010001055">
    <property type="protein sequence ID" value="KAG0248241.1"/>
    <property type="molecule type" value="Genomic_DNA"/>
</dbReference>
<feature type="non-terminal residue" evidence="1">
    <location>
        <position position="383"/>
    </location>
</feature>
<dbReference type="OrthoDB" id="2347703at2759"/>
<name>A0A9P6PMI2_9FUNG</name>
<organism evidence="1 2">
    <name type="scientific">Mortierella polycephala</name>
    <dbReference type="NCBI Taxonomy" id="41804"/>
    <lineage>
        <taxon>Eukaryota</taxon>
        <taxon>Fungi</taxon>
        <taxon>Fungi incertae sedis</taxon>
        <taxon>Mucoromycota</taxon>
        <taxon>Mortierellomycotina</taxon>
        <taxon>Mortierellomycetes</taxon>
        <taxon>Mortierellales</taxon>
        <taxon>Mortierellaceae</taxon>
        <taxon>Mortierella</taxon>
    </lineage>
</organism>
<accession>A0A9P6PMI2</accession>